<dbReference type="AlphaFoldDB" id="B6XBB6"/>
<proteinExistence type="predicted"/>
<name>B6XBB6_9GAMM</name>
<evidence type="ECO:0008006" key="3">
    <source>
        <dbReference type="Google" id="ProtNLM"/>
    </source>
</evidence>
<dbReference type="CDD" id="cd11542">
    <property type="entry name" value="NTP-PPase_u5"/>
    <property type="match status" value="1"/>
</dbReference>
<dbReference type="Proteomes" id="UP000003729">
    <property type="component" value="Unassembled WGS sequence"/>
</dbReference>
<protein>
    <recommendedName>
        <fullName evidence="3">MazG nucleotide pyrophosphohydrolase domain protein</fullName>
    </recommendedName>
</protein>
<sequence length="120" mass="14184">MQECKQEIEMNIKQLQQQIHQQNKEAGWWDNPRKKGTLLCLIHSEISEAMEGERKNLMDNHLPHRKMAEVELADAVIRILDYAEAFGYDIESAINEKLEYNKYRADHQRENRAKEGGKQF</sequence>
<reference evidence="1 2" key="2">
    <citation type="submission" date="2008-10" db="EMBL/GenBank/DDBJ databases">
        <authorList>
            <person name="Fulton L."/>
            <person name="Clifton S."/>
            <person name="Fulton B."/>
            <person name="Xu J."/>
            <person name="Minx P."/>
            <person name="Pepin K.H."/>
            <person name="Johnson M."/>
            <person name="Bhonagiri V."/>
            <person name="Nash W.E."/>
            <person name="Mardis E.R."/>
            <person name="Wilson R.K."/>
        </authorList>
    </citation>
    <scope>NUCLEOTIDE SEQUENCE [LARGE SCALE GENOMIC DNA]</scope>
    <source>
        <strain evidence="1 2">DSM 30120</strain>
    </source>
</reference>
<dbReference type="EMBL" id="ABXW01000011">
    <property type="protein sequence ID" value="EEB47308.1"/>
    <property type="molecule type" value="Genomic_DNA"/>
</dbReference>
<evidence type="ECO:0000313" key="2">
    <source>
        <dbReference type="Proteomes" id="UP000003729"/>
    </source>
</evidence>
<dbReference type="eggNOG" id="COG1694">
    <property type="taxonomic scope" value="Bacteria"/>
</dbReference>
<reference evidence="1 2" key="1">
    <citation type="submission" date="2008-10" db="EMBL/GenBank/DDBJ databases">
        <title>Draft genome sequence of Providencia alcalifaciens (DSM 30120).</title>
        <authorList>
            <person name="Sudarsanam P."/>
            <person name="Ley R."/>
            <person name="Guruge J."/>
            <person name="Turnbaugh P.J."/>
            <person name="Mahowald M."/>
            <person name="Liep D."/>
            <person name="Gordon J."/>
        </authorList>
    </citation>
    <scope>NUCLEOTIDE SEQUENCE [LARGE SCALE GENOMIC DNA]</scope>
    <source>
        <strain evidence="1 2">DSM 30120</strain>
    </source>
</reference>
<gene>
    <name evidence="1" type="ORF">PROVALCAL_00650</name>
</gene>
<dbReference type="Gene3D" id="1.10.287.1080">
    <property type="entry name" value="MazG-like"/>
    <property type="match status" value="1"/>
</dbReference>
<evidence type="ECO:0000313" key="1">
    <source>
        <dbReference type="EMBL" id="EEB47308.1"/>
    </source>
</evidence>
<comment type="caution">
    <text evidence="1">The sequence shown here is derived from an EMBL/GenBank/DDBJ whole genome shotgun (WGS) entry which is preliminary data.</text>
</comment>
<organism evidence="1 2">
    <name type="scientific">Providencia alcalifaciens DSM 30120</name>
    <dbReference type="NCBI Taxonomy" id="520999"/>
    <lineage>
        <taxon>Bacteria</taxon>
        <taxon>Pseudomonadati</taxon>
        <taxon>Pseudomonadota</taxon>
        <taxon>Gammaproteobacteria</taxon>
        <taxon>Enterobacterales</taxon>
        <taxon>Morganellaceae</taxon>
        <taxon>Providencia</taxon>
    </lineage>
</organism>
<accession>B6XBB6</accession>
<dbReference type="SUPFAM" id="SSF101386">
    <property type="entry name" value="all-alpha NTP pyrophosphatases"/>
    <property type="match status" value="1"/>
</dbReference>